<protein>
    <recommendedName>
        <fullName evidence="3">Tumor necrosis factor receptor type 1-associated DEATH domain protein</fullName>
    </recommendedName>
</protein>
<dbReference type="EMBL" id="JANPWB010000016">
    <property type="protein sequence ID" value="KAJ1083304.1"/>
    <property type="molecule type" value="Genomic_DNA"/>
</dbReference>
<keyword evidence="4" id="KW-0963">Cytoplasm</keyword>
<keyword evidence="6" id="KW-0206">Cytoskeleton</keyword>
<dbReference type="Pfam" id="PF09034">
    <property type="entry name" value="TRADD_N"/>
    <property type="match status" value="1"/>
</dbReference>
<organism evidence="9 10">
    <name type="scientific">Pleurodeles waltl</name>
    <name type="common">Iberian ribbed newt</name>
    <dbReference type="NCBI Taxonomy" id="8319"/>
    <lineage>
        <taxon>Eukaryota</taxon>
        <taxon>Metazoa</taxon>
        <taxon>Chordata</taxon>
        <taxon>Craniata</taxon>
        <taxon>Vertebrata</taxon>
        <taxon>Euteleostomi</taxon>
        <taxon>Amphibia</taxon>
        <taxon>Batrachia</taxon>
        <taxon>Caudata</taxon>
        <taxon>Salamandroidea</taxon>
        <taxon>Salamandridae</taxon>
        <taxon>Pleurodelinae</taxon>
        <taxon>Pleurodeles</taxon>
    </lineage>
</organism>
<evidence type="ECO:0000256" key="5">
    <source>
        <dbReference type="ARBA" id="ARBA00022703"/>
    </source>
</evidence>
<sequence>MFCVPGIKNRVADCLSRLPLALEEASSGCEEEINVAWIGVEDMKAIGKEEWEKAYEEDSTLVNIKNFIVTIKSRTRMLSSLSLSERPQMLISRGDTQFSNSKMDSSFPAWVGSAFLFVESTSQKIDLSNLYMNSKQKLQVFKALKLALSESAGGGVNSICILKIYCNDNQLIMHLKFCSQEVCRSFLQRYRDGLVQQALQDQLQVILSLVEVPIQMELKVGSENLHEILDDEQRCLQYINQEKPDRLPDEEIAELEDSFRALTCQHEKSTESSQNNSLPPLTMRSLSADNSTHPKPTFIFQDEEFVDRPLTSEDHQKFSKLVGKKWKQVARSLQKKCRALRDPAIENLSFEHEKEGLYEQAYQMILKFIQSEGKKATLQRLVSALQDTGLTSLAEELLGIHQNENGSP</sequence>
<dbReference type="GO" id="GO:0002947">
    <property type="term" value="C:tumor necrosis factor receptor superfamily complex"/>
    <property type="evidence" value="ECO:0007669"/>
    <property type="project" value="TreeGrafter"/>
</dbReference>
<keyword evidence="5" id="KW-0053">Apoptosis</keyword>
<dbReference type="InterPro" id="IPR011029">
    <property type="entry name" value="DEATH-like_dom_sf"/>
</dbReference>
<dbReference type="GO" id="GO:0097191">
    <property type="term" value="P:extrinsic apoptotic signaling pathway"/>
    <property type="evidence" value="ECO:0007669"/>
    <property type="project" value="TreeGrafter"/>
</dbReference>
<dbReference type="GO" id="GO:0005068">
    <property type="term" value="F:transmembrane receptor protein tyrosine kinase adaptor activity"/>
    <property type="evidence" value="ECO:0007669"/>
    <property type="project" value="TreeGrafter"/>
</dbReference>
<evidence type="ECO:0000256" key="4">
    <source>
        <dbReference type="ARBA" id="ARBA00022490"/>
    </source>
</evidence>
<dbReference type="InterPro" id="IPR036729">
    <property type="entry name" value="TRADD_N_sf"/>
</dbReference>
<dbReference type="PROSITE" id="PS50017">
    <property type="entry name" value="DEATH_DOMAIN"/>
    <property type="match status" value="1"/>
</dbReference>
<accession>A0AAV7KXI3</accession>
<name>A0AAV7KXI3_PLEWA</name>
<evidence type="ECO:0000256" key="2">
    <source>
        <dbReference type="ARBA" id="ARBA00004245"/>
    </source>
</evidence>
<dbReference type="SMART" id="SM00005">
    <property type="entry name" value="DEATH"/>
    <property type="match status" value="1"/>
</dbReference>
<dbReference type="InterPro" id="IPR000488">
    <property type="entry name" value="Death_dom"/>
</dbReference>
<feature type="domain" description="Death" evidence="8">
    <location>
        <begin position="322"/>
        <end position="401"/>
    </location>
</feature>
<keyword evidence="7" id="KW-0539">Nucleus</keyword>
<gene>
    <name evidence="9" type="ORF">NDU88_003463</name>
</gene>
<dbReference type="GO" id="GO:0043123">
    <property type="term" value="P:positive regulation of canonical NF-kappaB signal transduction"/>
    <property type="evidence" value="ECO:0007669"/>
    <property type="project" value="InterPro"/>
</dbReference>
<dbReference type="SUPFAM" id="SSF55044">
    <property type="entry name" value="TRADD, N-terminal domain"/>
    <property type="match status" value="1"/>
</dbReference>
<dbReference type="SUPFAM" id="SSF47986">
    <property type="entry name" value="DEATH domain"/>
    <property type="match status" value="1"/>
</dbReference>
<keyword evidence="10" id="KW-1185">Reference proteome</keyword>
<dbReference type="GO" id="GO:0005634">
    <property type="term" value="C:nucleus"/>
    <property type="evidence" value="ECO:0007669"/>
    <property type="project" value="UniProtKB-SubCell"/>
</dbReference>
<comment type="caution">
    <text evidence="9">The sequence shown here is derived from an EMBL/GenBank/DDBJ whole genome shotgun (WGS) entry which is preliminary data.</text>
</comment>
<dbReference type="GO" id="GO:0005856">
    <property type="term" value="C:cytoskeleton"/>
    <property type="evidence" value="ECO:0007669"/>
    <property type="project" value="UniProtKB-SubCell"/>
</dbReference>
<proteinExistence type="predicted"/>
<evidence type="ECO:0000256" key="1">
    <source>
        <dbReference type="ARBA" id="ARBA00004123"/>
    </source>
</evidence>
<evidence type="ECO:0000313" key="9">
    <source>
        <dbReference type="EMBL" id="KAJ1083304.1"/>
    </source>
</evidence>
<evidence type="ECO:0000259" key="8">
    <source>
        <dbReference type="PROSITE" id="PS50017"/>
    </source>
</evidence>
<dbReference type="InterPro" id="IPR009095">
    <property type="entry name" value="TRADD_N"/>
</dbReference>
<dbReference type="PANTHER" id="PTHR14913">
    <property type="entry name" value="TUMOR NECROSIS FACTOR RECEPTOR TYPE 1-ASSOCIATED DEATH DOMAIN PROTEIN"/>
    <property type="match status" value="1"/>
</dbReference>
<evidence type="ECO:0000256" key="6">
    <source>
        <dbReference type="ARBA" id="ARBA00023212"/>
    </source>
</evidence>
<dbReference type="PANTHER" id="PTHR14913:SF0">
    <property type="entry name" value="TUMOR NECROSIS FACTOR RECEPTOR TYPE 1-ASSOCIATED DEATH DOMAIN PROTEIN"/>
    <property type="match status" value="1"/>
</dbReference>
<dbReference type="Pfam" id="PF00531">
    <property type="entry name" value="Death"/>
    <property type="match status" value="1"/>
</dbReference>
<dbReference type="InterPro" id="IPR035712">
    <property type="entry name" value="TRADD"/>
</dbReference>
<evidence type="ECO:0000313" key="10">
    <source>
        <dbReference type="Proteomes" id="UP001066276"/>
    </source>
</evidence>
<evidence type="ECO:0000256" key="7">
    <source>
        <dbReference type="ARBA" id="ARBA00023242"/>
    </source>
</evidence>
<dbReference type="Proteomes" id="UP001066276">
    <property type="component" value="Chromosome 12"/>
</dbReference>
<reference evidence="9" key="1">
    <citation type="journal article" date="2022" name="bioRxiv">
        <title>Sequencing and chromosome-scale assembly of the giantPleurodeles waltlgenome.</title>
        <authorList>
            <person name="Brown T."/>
            <person name="Elewa A."/>
            <person name="Iarovenko S."/>
            <person name="Subramanian E."/>
            <person name="Araus A.J."/>
            <person name="Petzold A."/>
            <person name="Susuki M."/>
            <person name="Suzuki K.-i.T."/>
            <person name="Hayashi T."/>
            <person name="Toyoda A."/>
            <person name="Oliveira C."/>
            <person name="Osipova E."/>
            <person name="Leigh N.D."/>
            <person name="Simon A."/>
            <person name="Yun M.H."/>
        </authorList>
    </citation>
    <scope>NUCLEOTIDE SEQUENCE</scope>
    <source>
        <strain evidence="9">20211129_DDA</strain>
        <tissue evidence="9">Liver</tissue>
    </source>
</reference>
<dbReference type="Gene3D" id="3.30.70.680">
    <property type="entry name" value="TRADD, N-terminal domain"/>
    <property type="match status" value="1"/>
</dbReference>
<comment type="subcellular location">
    <subcellularLocation>
        <location evidence="2">Cytoplasm</location>
        <location evidence="2">Cytoskeleton</location>
    </subcellularLocation>
    <subcellularLocation>
        <location evidence="1">Nucleus</location>
    </subcellularLocation>
</comment>
<evidence type="ECO:0000256" key="3">
    <source>
        <dbReference type="ARBA" id="ARBA00015474"/>
    </source>
</evidence>
<dbReference type="Gene3D" id="1.10.533.10">
    <property type="entry name" value="Death Domain, Fas"/>
    <property type="match status" value="1"/>
</dbReference>
<dbReference type="AlphaFoldDB" id="A0AAV7KXI3"/>